<proteinExistence type="predicted"/>
<dbReference type="RefSeq" id="WP_065971437.1">
    <property type="nucleotide sequence ID" value="NZ_CP080624.1"/>
</dbReference>
<accession>A0A1C2FZZ2</accession>
<protein>
    <submittedName>
        <fullName evidence="1">Uncharacterized protein</fullName>
    </submittedName>
</protein>
<dbReference type="STRING" id="163359.A9R16_01380"/>
<dbReference type="AlphaFoldDB" id="A0A1C2FZZ2"/>
<sequence length="101" mass="11968">MKKDDFKPDTRYTVTWRDYDGKVRPANLYVYRLYDNFMIARKTDHSGFLYKIGYDQILKIVKETAVSKELQFRIPDAVLKESSWTDRTVMERYSSSPALGK</sequence>
<name>A0A1C2FZZ2_9GAMM</name>
<evidence type="ECO:0000313" key="1">
    <source>
        <dbReference type="EMBL" id="RCN58854.1"/>
    </source>
</evidence>
<dbReference type="Proteomes" id="UP000253250">
    <property type="component" value="Unassembled WGS sequence"/>
</dbReference>
<organism evidence="1 2">
    <name type="scientific">Acidiferrobacter thiooxydans</name>
    <dbReference type="NCBI Taxonomy" id="163359"/>
    <lineage>
        <taxon>Bacteria</taxon>
        <taxon>Pseudomonadati</taxon>
        <taxon>Pseudomonadota</taxon>
        <taxon>Gammaproteobacteria</taxon>
        <taxon>Acidiferrobacterales</taxon>
        <taxon>Acidiferrobacteraceae</taxon>
        <taxon>Acidiferrobacter</taxon>
    </lineage>
</organism>
<dbReference type="OrthoDB" id="5784517at2"/>
<comment type="caution">
    <text evidence="1">The sequence shown here is derived from an EMBL/GenBank/DDBJ whole genome shotgun (WGS) entry which is preliminary data.</text>
</comment>
<reference evidence="1 2" key="1">
    <citation type="submission" date="2018-02" db="EMBL/GenBank/DDBJ databases">
        <title>Insights into the biology of acidophilic members of the Acidiferrobacteraceae family derived from comparative genomic analyses.</title>
        <authorList>
            <person name="Issotta F."/>
            <person name="Thyssen C."/>
            <person name="Mena C."/>
            <person name="Moya A."/>
            <person name="Bellenberg S."/>
            <person name="Sproer C."/>
            <person name="Covarrubias P.C."/>
            <person name="Sand W."/>
            <person name="Quatrini R."/>
            <person name="Vera M."/>
        </authorList>
    </citation>
    <scope>NUCLEOTIDE SEQUENCE [LARGE SCALE GENOMIC DNA]</scope>
    <source>
        <strain evidence="2">m-1</strain>
    </source>
</reference>
<dbReference type="EMBL" id="PSYR01000001">
    <property type="protein sequence ID" value="RCN58854.1"/>
    <property type="molecule type" value="Genomic_DNA"/>
</dbReference>
<keyword evidence="2" id="KW-1185">Reference proteome</keyword>
<evidence type="ECO:0000313" key="2">
    <source>
        <dbReference type="Proteomes" id="UP000253250"/>
    </source>
</evidence>
<gene>
    <name evidence="1" type="ORF">C4900_03590</name>
</gene>